<evidence type="ECO:0000259" key="17">
    <source>
        <dbReference type="Pfam" id="PF02896"/>
    </source>
</evidence>
<dbReference type="PANTHER" id="PTHR43030:SF1">
    <property type="entry name" value="PHOSPHOENOLPYRUVATE SYNTHASE"/>
    <property type="match status" value="1"/>
</dbReference>
<dbReference type="Pfam" id="PF02896">
    <property type="entry name" value="PEP-utilizers_C"/>
    <property type="match status" value="1"/>
</dbReference>
<comment type="pathway">
    <text evidence="3">Carbohydrate biosynthesis; gluconeogenesis.</text>
</comment>
<dbReference type="InterPro" id="IPR023151">
    <property type="entry name" value="PEP_util_CS"/>
</dbReference>
<dbReference type="InterPro" id="IPR013815">
    <property type="entry name" value="ATP_grasp_subdomain_1"/>
</dbReference>
<keyword evidence="8" id="KW-0479">Metal-binding</keyword>
<organism evidence="18 19">
    <name type="scientific">Chroogloeocystis siderophila 5.2 s.c.1</name>
    <dbReference type="NCBI Taxonomy" id="247279"/>
    <lineage>
        <taxon>Bacteria</taxon>
        <taxon>Bacillati</taxon>
        <taxon>Cyanobacteriota</taxon>
        <taxon>Cyanophyceae</taxon>
        <taxon>Oscillatoriophycideae</taxon>
        <taxon>Chroococcales</taxon>
        <taxon>Chroococcaceae</taxon>
        <taxon>Chroogloeocystis</taxon>
    </lineage>
</organism>
<name>A0A1U7HTW4_9CHRO</name>
<dbReference type="InterPro" id="IPR000121">
    <property type="entry name" value="PEP_util_C"/>
</dbReference>
<keyword evidence="9" id="KW-0547">Nucleotide-binding</keyword>
<dbReference type="PROSITE" id="PS00742">
    <property type="entry name" value="PEP_ENZYMES_2"/>
    <property type="match status" value="1"/>
</dbReference>
<dbReference type="AlphaFoldDB" id="A0A1U7HTW4"/>
<dbReference type="InterPro" id="IPR040442">
    <property type="entry name" value="Pyrv_kinase-like_dom_sf"/>
</dbReference>
<dbReference type="InterPro" id="IPR008279">
    <property type="entry name" value="PEP-util_enz_mobile_dom"/>
</dbReference>
<dbReference type="InterPro" id="IPR006319">
    <property type="entry name" value="PEP_synth"/>
</dbReference>
<evidence type="ECO:0000313" key="19">
    <source>
        <dbReference type="Proteomes" id="UP000185984"/>
    </source>
</evidence>
<dbReference type="UniPathway" id="UPA00138"/>
<comment type="caution">
    <text evidence="18">The sequence shown here is derived from an EMBL/GenBank/DDBJ whole genome shotgun (WGS) entry which is preliminary data.</text>
</comment>
<dbReference type="SUPFAM" id="SSF52009">
    <property type="entry name" value="Phosphohistidine domain"/>
    <property type="match status" value="1"/>
</dbReference>
<dbReference type="SUPFAM" id="SSF51621">
    <property type="entry name" value="Phosphoenolpyruvate/pyruvate domain"/>
    <property type="match status" value="1"/>
</dbReference>
<evidence type="ECO:0000259" key="15">
    <source>
        <dbReference type="Pfam" id="PF00391"/>
    </source>
</evidence>
<evidence type="ECO:0000259" key="16">
    <source>
        <dbReference type="Pfam" id="PF01326"/>
    </source>
</evidence>
<evidence type="ECO:0000256" key="9">
    <source>
        <dbReference type="ARBA" id="ARBA00022741"/>
    </source>
</evidence>
<dbReference type="Gene3D" id="3.30.470.20">
    <property type="entry name" value="ATP-grasp fold, B domain"/>
    <property type="match status" value="1"/>
</dbReference>
<comment type="cofactor">
    <cofactor evidence="1">
        <name>Mg(2+)</name>
        <dbReference type="ChEBI" id="CHEBI:18420"/>
    </cofactor>
</comment>
<dbReference type="GO" id="GO:0046872">
    <property type="term" value="F:metal ion binding"/>
    <property type="evidence" value="ECO:0007669"/>
    <property type="project" value="UniProtKB-KW"/>
</dbReference>
<evidence type="ECO:0000256" key="1">
    <source>
        <dbReference type="ARBA" id="ARBA00001946"/>
    </source>
</evidence>
<dbReference type="InterPro" id="IPR018274">
    <property type="entry name" value="PEP_util_AS"/>
</dbReference>
<evidence type="ECO:0000256" key="8">
    <source>
        <dbReference type="ARBA" id="ARBA00022723"/>
    </source>
</evidence>
<keyword evidence="7" id="KW-0808">Transferase</keyword>
<evidence type="ECO:0000256" key="6">
    <source>
        <dbReference type="ARBA" id="ARBA00021623"/>
    </source>
</evidence>
<evidence type="ECO:0000256" key="11">
    <source>
        <dbReference type="ARBA" id="ARBA00022840"/>
    </source>
</evidence>
<comment type="catalytic activity">
    <reaction evidence="14">
        <text>pyruvate + ATP + H2O = phosphoenolpyruvate + AMP + phosphate + 2 H(+)</text>
        <dbReference type="Rhea" id="RHEA:11364"/>
        <dbReference type="ChEBI" id="CHEBI:15361"/>
        <dbReference type="ChEBI" id="CHEBI:15377"/>
        <dbReference type="ChEBI" id="CHEBI:15378"/>
        <dbReference type="ChEBI" id="CHEBI:30616"/>
        <dbReference type="ChEBI" id="CHEBI:43474"/>
        <dbReference type="ChEBI" id="CHEBI:58702"/>
        <dbReference type="ChEBI" id="CHEBI:456215"/>
        <dbReference type="EC" id="2.7.9.2"/>
    </reaction>
</comment>
<dbReference type="Gene3D" id="3.50.30.10">
    <property type="entry name" value="Phosphohistidine domain"/>
    <property type="match status" value="1"/>
</dbReference>
<evidence type="ECO:0000256" key="10">
    <source>
        <dbReference type="ARBA" id="ARBA00022777"/>
    </source>
</evidence>
<comment type="similarity">
    <text evidence="4">Belongs to the PEP-utilizing enzyme family.</text>
</comment>
<sequence>MEEIHWLEQIQPSQRTLVGDRALQLSQWRQRGFPVKSGFVVSSLAWRTFLAQFLSSTDGVLDAYVQLNIDDWQQLQQVAQKLRQAIAQESLVVDLSHKIATAAQSWTTLILHPDLVLPEGIPQNLQNALESPVSNNHPAAIAQALLRTWSQLFSARNLFYWRRVGIDLQQLDVALLVQPLHNAIASGILHCQPDRLEIQASYGLGLAIARGEVIPDFYLVDPTGTVRSQTLGYKTIAYGVTNLPVPAGFTHHTSLSNQNDLQVYLLNAAQQQQYVLQHNLQQLIHLGQKFIQETHSAITCEWALETAGIEPHLVITQYRDSPVGLETRPQPLAPSPALLLQGLAAAPGRSIAPAYVVSDPQQTPHLPPGVIVVTTAITPDWLPLLQHAAGFITEHGGLTSHSAILARELGIPAVVSVAKATQILQTNDLIELDGNQGKIHRLRSHQTRSHPMTLLPATNRKTGDRLVSNKPHRQFDKSVTNRTVPIATQILLNLSQLHLLDKVQNLPVDGLGLLRSELMVLNMLEGQSILGWLPQRQPELLELWQEHITQFARAFAPKPVIYRSLDWRSPEFQLLSNPAITTGSGDHSIVSYLQDPTLFDLEITALAGVRQAGYDNIHLLLPFMRTVEEFVFCRQRVEQVGLTQSPQFQLWIMAEVPSVLFLLPEYVAAGVQGVSIGTNDLTQLLLGVNRDFENLATFDARHPVVMRAIAQIIQQAKQARIPCTICGQAPVLYPELIDSLVEWGITAISVEADAVEVTYQAIARAEQRLLLKSARHQLHAKTSKFATEPTAEDLGY</sequence>
<dbReference type="InterPro" id="IPR015813">
    <property type="entry name" value="Pyrv/PenolPyrv_kinase-like_dom"/>
</dbReference>
<dbReference type="PROSITE" id="PS00370">
    <property type="entry name" value="PEP_ENZYMES_PHOS_SITE"/>
    <property type="match status" value="1"/>
</dbReference>
<dbReference type="GO" id="GO:0006094">
    <property type="term" value="P:gluconeogenesis"/>
    <property type="evidence" value="ECO:0007669"/>
    <property type="project" value="UniProtKB-UniPathway"/>
</dbReference>
<feature type="domain" description="PEP-utilising enzyme C-terminal" evidence="17">
    <location>
        <begin position="486"/>
        <end position="766"/>
    </location>
</feature>
<dbReference type="InterPro" id="IPR002192">
    <property type="entry name" value="PPDK_AMP/ATP-bd"/>
</dbReference>
<evidence type="ECO:0000256" key="5">
    <source>
        <dbReference type="ARBA" id="ARBA00011996"/>
    </source>
</evidence>
<dbReference type="InterPro" id="IPR036637">
    <property type="entry name" value="Phosphohistidine_dom_sf"/>
</dbReference>
<proteinExistence type="inferred from homology"/>
<dbReference type="Pfam" id="PF00391">
    <property type="entry name" value="PEP-utilizers"/>
    <property type="match status" value="1"/>
</dbReference>
<keyword evidence="11" id="KW-0067">ATP-binding</keyword>
<evidence type="ECO:0000256" key="3">
    <source>
        <dbReference type="ARBA" id="ARBA00004742"/>
    </source>
</evidence>
<dbReference type="PANTHER" id="PTHR43030">
    <property type="entry name" value="PHOSPHOENOLPYRUVATE SYNTHASE"/>
    <property type="match status" value="1"/>
</dbReference>
<evidence type="ECO:0000256" key="7">
    <source>
        <dbReference type="ARBA" id="ARBA00022679"/>
    </source>
</evidence>
<keyword evidence="10" id="KW-0418">Kinase</keyword>
<dbReference type="GO" id="GO:0008986">
    <property type="term" value="F:pyruvate, water dikinase activity"/>
    <property type="evidence" value="ECO:0007669"/>
    <property type="project" value="UniProtKB-EC"/>
</dbReference>
<dbReference type="SUPFAM" id="SSF56059">
    <property type="entry name" value="Glutathione synthetase ATP-binding domain-like"/>
    <property type="match status" value="1"/>
</dbReference>
<evidence type="ECO:0000256" key="12">
    <source>
        <dbReference type="ARBA" id="ARBA00022842"/>
    </source>
</evidence>
<comment type="function">
    <text evidence="2">Catalyzes the phosphorylation of pyruvate to phosphoenolpyruvate.</text>
</comment>
<evidence type="ECO:0000313" key="18">
    <source>
        <dbReference type="EMBL" id="OKH26978.1"/>
    </source>
</evidence>
<dbReference type="Gene3D" id="3.30.1490.20">
    <property type="entry name" value="ATP-grasp fold, A domain"/>
    <property type="match status" value="1"/>
</dbReference>
<evidence type="ECO:0000256" key="4">
    <source>
        <dbReference type="ARBA" id="ARBA00007837"/>
    </source>
</evidence>
<dbReference type="STRING" id="247279.NIES1031_09615"/>
<keyword evidence="12" id="KW-0460">Magnesium</keyword>
<evidence type="ECO:0000256" key="13">
    <source>
        <dbReference type="ARBA" id="ARBA00033470"/>
    </source>
</evidence>
<feature type="domain" description="Pyruvate phosphate dikinase AMP/ATP-binding" evidence="16">
    <location>
        <begin position="139"/>
        <end position="321"/>
    </location>
</feature>
<dbReference type="Proteomes" id="UP000185984">
    <property type="component" value="Unassembled WGS sequence"/>
</dbReference>
<dbReference type="Pfam" id="PF01326">
    <property type="entry name" value="PPDK_N"/>
    <property type="match status" value="1"/>
</dbReference>
<accession>A0A1U7HTW4</accession>
<protein>
    <recommendedName>
        <fullName evidence="6">Phosphoenolpyruvate synthase</fullName>
        <ecNumber evidence="5">2.7.9.2</ecNumber>
    </recommendedName>
    <alternativeName>
        <fullName evidence="13">Pyruvate, water dikinase</fullName>
    </alternativeName>
</protein>
<evidence type="ECO:0000256" key="14">
    <source>
        <dbReference type="ARBA" id="ARBA00047700"/>
    </source>
</evidence>
<feature type="domain" description="PEP-utilising enzyme mobile" evidence="15">
    <location>
        <begin position="366"/>
        <end position="437"/>
    </location>
</feature>
<keyword evidence="19" id="KW-1185">Reference proteome</keyword>
<dbReference type="GO" id="GO:0005524">
    <property type="term" value="F:ATP binding"/>
    <property type="evidence" value="ECO:0007669"/>
    <property type="project" value="UniProtKB-KW"/>
</dbReference>
<dbReference type="Gene3D" id="3.20.20.60">
    <property type="entry name" value="Phosphoenolpyruvate-binding domains"/>
    <property type="match status" value="1"/>
</dbReference>
<reference evidence="18 19" key="1">
    <citation type="submission" date="2016-11" db="EMBL/GenBank/DDBJ databases">
        <title>Draft Genome Sequences of Nine Cyanobacterial Strains from Diverse Habitats.</title>
        <authorList>
            <person name="Zhu T."/>
            <person name="Hou S."/>
            <person name="Lu X."/>
            <person name="Hess W.R."/>
        </authorList>
    </citation>
    <scope>NUCLEOTIDE SEQUENCE [LARGE SCALE GENOMIC DNA]</scope>
    <source>
        <strain evidence="18 19">5.2 s.c.1</strain>
    </source>
</reference>
<gene>
    <name evidence="18" type="ORF">NIES1031_09615</name>
</gene>
<evidence type="ECO:0000256" key="2">
    <source>
        <dbReference type="ARBA" id="ARBA00002988"/>
    </source>
</evidence>
<dbReference type="EMBL" id="MRCC01000007">
    <property type="protein sequence ID" value="OKH26978.1"/>
    <property type="molecule type" value="Genomic_DNA"/>
</dbReference>
<dbReference type="EC" id="2.7.9.2" evidence="5"/>